<protein>
    <recommendedName>
        <fullName evidence="2 5">Ornithine carbamoyltransferase</fullName>
        <ecNumber evidence="2 5">2.1.3.3</ecNumber>
    </recommendedName>
</protein>
<dbReference type="PATRIC" id="fig|336831.14.peg.3022"/>
<dbReference type="InterPro" id="IPR006132">
    <property type="entry name" value="Asp/Orn_carbamoyltranf_P-bd"/>
</dbReference>
<dbReference type="PANTHER" id="PTHR45753:SF3">
    <property type="entry name" value="ORNITHINE TRANSCARBAMYLASE, MITOCHONDRIAL"/>
    <property type="match status" value="1"/>
</dbReference>
<evidence type="ECO:0000256" key="3">
    <source>
        <dbReference type="ARBA" id="ARBA00022679"/>
    </source>
</evidence>
<accession>A0A0M2V7I5</accession>
<sequence>MSKLSQLLCLADLDRTQLSEVLNLAVKIKATPAQYQSALAGKSIALLFEKPSLRTRVSFDVGINKLGGHSVYLDLQNGAMGVRESVQDFGSNLACWTDAIVARVFNQKTLLELAHSSKKPVINALSDLYHPCQALADLLTLQEQFGQLDQVHLAFVGDGNNVCHSLMLGAAIMGMDLTVITPPGFGPDAHVLLKAQQLAANSGAKLVLSQHLSSAAGVDALYTDTWVSMGAKADPKQVGQLFADYQINTAVMQRLAVKHFMHCLPAHRGQEVTSEVLDSDYSLVLQQAENRMHAQNAVLVSLFS</sequence>
<dbReference type="Pfam" id="PF00185">
    <property type="entry name" value="OTCace"/>
    <property type="match status" value="1"/>
</dbReference>
<dbReference type="NCBIfam" id="NF011380">
    <property type="entry name" value="PRK14805.1"/>
    <property type="match status" value="1"/>
</dbReference>
<name>A0A0M2V7I5_9GAMM</name>
<evidence type="ECO:0000313" key="9">
    <source>
        <dbReference type="EMBL" id="KKO46389.1"/>
    </source>
</evidence>
<dbReference type="InterPro" id="IPR036901">
    <property type="entry name" value="Asp/Orn_carbamoylTrfase_sf"/>
</dbReference>
<dbReference type="EMBL" id="LAHO01000004">
    <property type="protein sequence ID" value="KKO46389.1"/>
    <property type="molecule type" value="Genomic_DNA"/>
</dbReference>
<organism evidence="9 10">
    <name type="scientific">Arsukibacterium ikkense</name>
    <dbReference type="NCBI Taxonomy" id="336831"/>
    <lineage>
        <taxon>Bacteria</taxon>
        <taxon>Pseudomonadati</taxon>
        <taxon>Pseudomonadota</taxon>
        <taxon>Gammaproteobacteria</taxon>
        <taxon>Chromatiales</taxon>
        <taxon>Chromatiaceae</taxon>
        <taxon>Arsukibacterium</taxon>
    </lineage>
</organism>
<dbReference type="PANTHER" id="PTHR45753">
    <property type="entry name" value="ORNITHINE CARBAMOYLTRANSFERASE, MITOCHONDRIAL"/>
    <property type="match status" value="1"/>
</dbReference>
<dbReference type="RefSeq" id="WP_046556830.1">
    <property type="nucleotide sequence ID" value="NZ_LAHO01000004.1"/>
</dbReference>
<comment type="catalytic activity">
    <reaction evidence="4">
        <text>carbamoyl phosphate + L-ornithine = L-citrulline + phosphate + H(+)</text>
        <dbReference type="Rhea" id="RHEA:19513"/>
        <dbReference type="ChEBI" id="CHEBI:15378"/>
        <dbReference type="ChEBI" id="CHEBI:43474"/>
        <dbReference type="ChEBI" id="CHEBI:46911"/>
        <dbReference type="ChEBI" id="CHEBI:57743"/>
        <dbReference type="ChEBI" id="CHEBI:58228"/>
        <dbReference type="EC" id="2.1.3.3"/>
    </reaction>
</comment>
<dbReference type="Pfam" id="PF02729">
    <property type="entry name" value="OTCace_N"/>
    <property type="match status" value="1"/>
</dbReference>
<evidence type="ECO:0000259" key="7">
    <source>
        <dbReference type="Pfam" id="PF00185"/>
    </source>
</evidence>
<dbReference type="PRINTS" id="PR00102">
    <property type="entry name" value="OTCASE"/>
</dbReference>
<dbReference type="EC" id="2.1.3.3" evidence="2 5"/>
<evidence type="ECO:0000256" key="6">
    <source>
        <dbReference type="RuleBase" id="RU003634"/>
    </source>
</evidence>
<comment type="caution">
    <text evidence="9">The sequence shown here is derived from an EMBL/GenBank/DDBJ whole genome shotgun (WGS) entry which is preliminary data.</text>
</comment>
<dbReference type="InterPro" id="IPR002292">
    <property type="entry name" value="Orn/put_carbamltrans"/>
</dbReference>
<evidence type="ECO:0000256" key="4">
    <source>
        <dbReference type="ARBA" id="ARBA00048772"/>
    </source>
</evidence>
<dbReference type="GO" id="GO:0042450">
    <property type="term" value="P:L-arginine biosynthetic process via ornithine"/>
    <property type="evidence" value="ECO:0007669"/>
    <property type="project" value="UniProtKB-UniRule"/>
</dbReference>
<gene>
    <name evidence="9" type="ORF">WG68_06390</name>
</gene>
<dbReference type="Proteomes" id="UP000034228">
    <property type="component" value="Unassembled WGS sequence"/>
</dbReference>
<keyword evidence="3 6" id="KW-0808">Transferase</keyword>
<dbReference type="FunFam" id="3.40.50.1370:FF:000008">
    <property type="entry name" value="Ornithine carbamoyltransferase"/>
    <property type="match status" value="1"/>
</dbReference>
<dbReference type="AlphaFoldDB" id="A0A0M2V7I5"/>
<evidence type="ECO:0000256" key="1">
    <source>
        <dbReference type="ARBA" id="ARBA00007805"/>
    </source>
</evidence>
<evidence type="ECO:0000313" key="10">
    <source>
        <dbReference type="Proteomes" id="UP000034228"/>
    </source>
</evidence>
<comment type="similarity">
    <text evidence="1">Belongs to the aspartate/ornithine carbamoyltransferase superfamily. OTCase family.</text>
</comment>
<dbReference type="InterPro" id="IPR006130">
    <property type="entry name" value="Asp/Orn_carbamoylTrfase"/>
</dbReference>
<evidence type="ECO:0000256" key="5">
    <source>
        <dbReference type="NCBIfam" id="TIGR00658"/>
    </source>
</evidence>
<evidence type="ECO:0000256" key="2">
    <source>
        <dbReference type="ARBA" id="ARBA00013007"/>
    </source>
</evidence>
<keyword evidence="10" id="KW-1185">Reference proteome</keyword>
<reference evidence="9 10" key="1">
    <citation type="submission" date="2015-03" db="EMBL/GenBank/DDBJ databases">
        <title>Draft genome sequences of two protease-producing strains of Arsukibacterium isolated from two cold and alkaline environments.</title>
        <authorList>
            <person name="Lylloff J.E."/>
            <person name="Skov L.B."/>
            <person name="Jepsen M."/>
            <person name="Hallin P.F."/>
            <person name="Sorensen S.J."/>
            <person name="Stougaard P."/>
            <person name="Glaring M.A."/>
        </authorList>
    </citation>
    <scope>NUCLEOTIDE SEQUENCE [LARGE SCALE GENOMIC DNA]</scope>
    <source>
        <strain evidence="9 10">GCM72</strain>
    </source>
</reference>
<dbReference type="GO" id="GO:0004585">
    <property type="term" value="F:ornithine carbamoyltransferase activity"/>
    <property type="evidence" value="ECO:0007669"/>
    <property type="project" value="UniProtKB-UniRule"/>
</dbReference>
<dbReference type="GO" id="GO:0019240">
    <property type="term" value="P:citrulline biosynthetic process"/>
    <property type="evidence" value="ECO:0007669"/>
    <property type="project" value="TreeGrafter"/>
</dbReference>
<dbReference type="SUPFAM" id="SSF53671">
    <property type="entry name" value="Aspartate/ornithine carbamoyltransferase"/>
    <property type="match status" value="1"/>
</dbReference>
<dbReference type="OrthoDB" id="9802587at2"/>
<feature type="domain" description="Aspartate/ornithine carbamoyltransferase carbamoyl-P binding" evidence="8">
    <location>
        <begin position="7"/>
        <end position="143"/>
    </location>
</feature>
<dbReference type="NCBIfam" id="NF001986">
    <property type="entry name" value="PRK00779.1"/>
    <property type="match status" value="1"/>
</dbReference>
<dbReference type="STRING" id="336831.WG68_06390"/>
<proteinExistence type="inferred from homology"/>
<dbReference type="InterPro" id="IPR006131">
    <property type="entry name" value="Asp_carbamoyltransf_Asp/Orn-bd"/>
</dbReference>
<dbReference type="PRINTS" id="PR00100">
    <property type="entry name" value="AOTCASE"/>
</dbReference>
<dbReference type="GO" id="GO:0016597">
    <property type="term" value="F:amino acid binding"/>
    <property type="evidence" value="ECO:0007669"/>
    <property type="project" value="InterPro"/>
</dbReference>
<dbReference type="NCBIfam" id="TIGR00658">
    <property type="entry name" value="orni_carb_tr"/>
    <property type="match status" value="1"/>
</dbReference>
<dbReference type="Gene3D" id="3.40.50.1370">
    <property type="entry name" value="Aspartate/ornithine carbamoyltransferase"/>
    <property type="match status" value="2"/>
</dbReference>
<feature type="domain" description="Aspartate/ornithine carbamoyltransferase Asp/Orn-binding" evidence="7">
    <location>
        <begin position="150"/>
        <end position="301"/>
    </location>
</feature>
<evidence type="ECO:0000259" key="8">
    <source>
        <dbReference type="Pfam" id="PF02729"/>
    </source>
</evidence>